<name>A0A9D7XE45_9BACT</name>
<dbReference type="EMBL" id="JADKFW010000012">
    <property type="protein sequence ID" value="MBK9718644.1"/>
    <property type="molecule type" value="Genomic_DNA"/>
</dbReference>
<keyword evidence="1" id="KW-0472">Membrane</keyword>
<evidence type="ECO:0000313" key="3">
    <source>
        <dbReference type="Proteomes" id="UP000808349"/>
    </source>
</evidence>
<sequence>MKKRNYLRYSTGIISLTLLPLFCIVYIFSNNIFEPIKGIEFGKITTKELERFFPRGVNKFRNYREFILKGNEKEDFNSLEMARPFINKLWISKDTMNGIHIMLNEDIKFWAFIKILDIMKDEKVEYYIWEKIIFGFFIRNHCVLRYIMALVIVLLVNLTFQLKK</sequence>
<accession>A0A9D7XE45</accession>
<reference evidence="2 3" key="1">
    <citation type="submission" date="2020-10" db="EMBL/GenBank/DDBJ databases">
        <title>Connecting structure to function with the recovery of over 1000 high-quality activated sludge metagenome-assembled genomes encoding full-length rRNA genes using long-read sequencing.</title>
        <authorList>
            <person name="Singleton C.M."/>
            <person name="Petriglieri F."/>
            <person name="Kristensen J.M."/>
            <person name="Kirkegaard R.H."/>
            <person name="Michaelsen T.Y."/>
            <person name="Andersen M.H."/>
            <person name="Karst S.M."/>
            <person name="Dueholm M.S."/>
            <person name="Nielsen P.H."/>
            <person name="Albertsen M."/>
        </authorList>
    </citation>
    <scope>NUCLEOTIDE SEQUENCE [LARGE SCALE GENOMIC DNA]</scope>
    <source>
        <strain evidence="2">Ribe_18-Q3-R11-54_BAT3C.373</strain>
    </source>
</reference>
<feature type="transmembrane region" description="Helical" evidence="1">
    <location>
        <begin position="143"/>
        <end position="162"/>
    </location>
</feature>
<dbReference type="Proteomes" id="UP000808349">
    <property type="component" value="Unassembled WGS sequence"/>
</dbReference>
<comment type="caution">
    <text evidence="2">The sequence shown here is derived from an EMBL/GenBank/DDBJ whole genome shotgun (WGS) entry which is preliminary data.</text>
</comment>
<feature type="transmembrane region" description="Helical" evidence="1">
    <location>
        <begin position="6"/>
        <end position="28"/>
    </location>
</feature>
<evidence type="ECO:0000256" key="1">
    <source>
        <dbReference type="SAM" id="Phobius"/>
    </source>
</evidence>
<protein>
    <submittedName>
        <fullName evidence="2">Uncharacterized protein</fullName>
    </submittedName>
</protein>
<gene>
    <name evidence="2" type="ORF">IPO85_14250</name>
</gene>
<proteinExistence type="predicted"/>
<organism evidence="2 3">
    <name type="scientific">Candidatus Defluviibacterium haderslevense</name>
    <dbReference type="NCBI Taxonomy" id="2981993"/>
    <lineage>
        <taxon>Bacteria</taxon>
        <taxon>Pseudomonadati</taxon>
        <taxon>Bacteroidota</taxon>
        <taxon>Saprospiria</taxon>
        <taxon>Saprospirales</taxon>
        <taxon>Saprospiraceae</taxon>
        <taxon>Candidatus Defluviibacterium</taxon>
    </lineage>
</organism>
<keyword evidence="1" id="KW-1133">Transmembrane helix</keyword>
<dbReference type="AlphaFoldDB" id="A0A9D7XE45"/>
<keyword evidence="1" id="KW-0812">Transmembrane</keyword>
<evidence type="ECO:0000313" key="2">
    <source>
        <dbReference type="EMBL" id="MBK9718644.1"/>
    </source>
</evidence>